<dbReference type="CDD" id="cd16914">
    <property type="entry name" value="EcfT"/>
    <property type="match status" value="1"/>
</dbReference>
<evidence type="ECO:0000256" key="6">
    <source>
        <dbReference type="SAM" id="Phobius"/>
    </source>
</evidence>
<dbReference type="GO" id="GO:0043190">
    <property type="term" value="C:ATP-binding cassette (ABC) transporter complex"/>
    <property type="evidence" value="ECO:0007669"/>
    <property type="project" value="InterPro"/>
</dbReference>
<sequence length="251" mass="27431">MRHTLQQIQVADHPLSRYDARVKLLAVLALLTMVLSYRGAAFPLLLSALSIALCLSLKVRPRLLMLRFAQPLFFAAVIVLLKLFTTGAVPLFTLSVWGINLIGYSDGLGEGLLIAGRIVGAVSLVALLGFSTSFTDLISALAWFRVPQGVIEVALFAWRYLFVLFEDAMVIYNAQKNRLGYAGYPQGLRSFGTLAGAMVIKAFDNSQTITTAMVQRGYDGTLPPIRQQPFRGREVAATLLVVAVLGVIWNV</sequence>
<protein>
    <submittedName>
        <fullName evidence="7">Cobalt ABC transporter, membrane protein CbiQ</fullName>
    </submittedName>
</protein>
<dbReference type="InterPro" id="IPR051611">
    <property type="entry name" value="ECF_transporter_component"/>
</dbReference>
<evidence type="ECO:0000313" key="7">
    <source>
        <dbReference type="EMBL" id="ACM18913.1"/>
    </source>
</evidence>
<dbReference type="NCBIfam" id="TIGR02454">
    <property type="entry name" value="ECF_T_CbiQ"/>
    <property type="match status" value="1"/>
</dbReference>
<dbReference type="PANTHER" id="PTHR34857:SF2">
    <property type="entry name" value="SLL0384 PROTEIN"/>
    <property type="match status" value="1"/>
</dbReference>
<dbReference type="AlphaFoldDB" id="B9LZU9"/>
<comment type="subcellular location">
    <subcellularLocation>
        <location evidence="1">Cell membrane</location>
        <topology evidence="1">Multi-pass membrane protein</topology>
    </subcellularLocation>
</comment>
<evidence type="ECO:0000256" key="4">
    <source>
        <dbReference type="ARBA" id="ARBA00022989"/>
    </source>
</evidence>
<dbReference type="eggNOG" id="COG0619">
    <property type="taxonomic scope" value="Bacteria"/>
</dbReference>
<dbReference type="PANTHER" id="PTHR34857">
    <property type="entry name" value="SLL0384 PROTEIN"/>
    <property type="match status" value="1"/>
</dbReference>
<feature type="transmembrane region" description="Helical" evidence="6">
    <location>
        <begin position="111"/>
        <end position="130"/>
    </location>
</feature>
<dbReference type="OrthoDB" id="8585740at2"/>
<name>B9LZU9_GEODF</name>
<dbReference type="Pfam" id="PF02361">
    <property type="entry name" value="CbiQ"/>
    <property type="match status" value="1"/>
</dbReference>
<dbReference type="GO" id="GO:0006824">
    <property type="term" value="P:cobalt ion transport"/>
    <property type="evidence" value="ECO:0007669"/>
    <property type="project" value="InterPro"/>
</dbReference>
<dbReference type="InterPro" id="IPR003339">
    <property type="entry name" value="ABC/ECF_trnsptr_transmembrane"/>
</dbReference>
<keyword evidence="5 6" id="KW-0472">Membrane</keyword>
<organism evidence="7 8">
    <name type="scientific">Geotalea daltonii (strain DSM 22248 / JCM 15807 / FRC-32)</name>
    <name type="common">Geobacter daltonii</name>
    <dbReference type="NCBI Taxonomy" id="316067"/>
    <lineage>
        <taxon>Bacteria</taxon>
        <taxon>Pseudomonadati</taxon>
        <taxon>Thermodesulfobacteriota</taxon>
        <taxon>Desulfuromonadia</taxon>
        <taxon>Geobacterales</taxon>
        <taxon>Geobacteraceae</taxon>
        <taxon>Geotalea</taxon>
    </lineage>
</organism>
<keyword evidence="4 6" id="KW-1133">Transmembrane helix</keyword>
<dbReference type="HOGENOM" id="CLU_056469_5_0_7"/>
<evidence type="ECO:0000256" key="2">
    <source>
        <dbReference type="ARBA" id="ARBA00022475"/>
    </source>
</evidence>
<evidence type="ECO:0000313" key="8">
    <source>
        <dbReference type="Proteomes" id="UP000007721"/>
    </source>
</evidence>
<dbReference type="STRING" id="316067.Geob_0546"/>
<accession>B9LZU9</accession>
<evidence type="ECO:0000256" key="1">
    <source>
        <dbReference type="ARBA" id="ARBA00004651"/>
    </source>
</evidence>
<evidence type="ECO:0000256" key="5">
    <source>
        <dbReference type="ARBA" id="ARBA00023136"/>
    </source>
</evidence>
<keyword evidence="8" id="KW-1185">Reference proteome</keyword>
<evidence type="ECO:0000256" key="3">
    <source>
        <dbReference type="ARBA" id="ARBA00022692"/>
    </source>
</evidence>
<dbReference type="EMBL" id="CP001390">
    <property type="protein sequence ID" value="ACM18913.1"/>
    <property type="molecule type" value="Genomic_DNA"/>
</dbReference>
<dbReference type="InterPro" id="IPR012809">
    <property type="entry name" value="ECF_CbiQ"/>
</dbReference>
<dbReference type="Proteomes" id="UP000007721">
    <property type="component" value="Chromosome"/>
</dbReference>
<gene>
    <name evidence="7" type="primary">cbiQ</name>
    <name evidence="7" type="ordered locus">Geob_0546</name>
</gene>
<proteinExistence type="predicted"/>
<keyword evidence="3 6" id="KW-0812">Transmembrane</keyword>
<dbReference type="RefSeq" id="WP_012645642.1">
    <property type="nucleotide sequence ID" value="NC_011979.1"/>
</dbReference>
<feature type="transmembrane region" description="Helical" evidence="6">
    <location>
        <begin position="72"/>
        <end position="99"/>
    </location>
</feature>
<dbReference type="KEGG" id="geo:Geob_0546"/>
<feature type="transmembrane region" description="Helical" evidence="6">
    <location>
        <begin position="43"/>
        <end position="60"/>
    </location>
</feature>
<keyword evidence="2" id="KW-1003">Cell membrane</keyword>
<reference evidence="7 8" key="1">
    <citation type="submission" date="2009-01" db="EMBL/GenBank/DDBJ databases">
        <title>Complete sequence of Geobacter sp. FRC-32.</title>
        <authorList>
            <consortium name="US DOE Joint Genome Institute"/>
            <person name="Lucas S."/>
            <person name="Copeland A."/>
            <person name="Lapidus A."/>
            <person name="Glavina del Rio T."/>
            <person name="Dalin E."/>
            <person name="Tice H."/>
            <person name="Bruce D."/>
            <person name="Goodwin L."/>
            <person name="Pitluck S."/>
            <person name="Saunders E."/>
            <person name="Brettin T."/>
            <person name="Detter J.C."/>
            <person name="Han C."/>
            <person name="Larimer F."/>
            <person name="Land M."/>
            <person name="Hauser L."/>
            <person name="Kyrpides N."/>
            <person name="Ovchinnikova G."/>
            <person name="Kostka J."/>
            <person name="Richardson P."/>
        </authorList>
    </citation>
    <scope>NUCLEOTIDE SEQUENCE [LARGE SCALE GENOMIC DNA]</scope>
    <source>
        <strain evidence="8">DSM 22248 / JCM 15807 / FRC-32</strain>
    </source>
</reference>